<evidence type="ECO:0000256" key="1">
    <source>
        <dbReference type="ARBA" id="ARBA00022737"/>
    </source>
</evidence>
<reference evidence="5" key="2">
    <citation type="journal article" date="2013" name="Nat. Genet.">
        <title>The genome of the platyfish, Xiphophorus maculatus, provides insights into evolutionary adaptation and several complex traits.</title>
        <authorList>
            <person name="Schartl M."/>
            <person name="Walter R.B."/>
            <person name="Shen Y."/>
            <person name="Garcia T."/>
            <person name="Catchen J."/>
            <person name="Amores A."/>
            <person name="Braasch I."/>
            <person name="Chalopin D."/>
            <person name="Volff J.N."/>
            <person name="Lesch K.P."/>
            <person name="Bisazza A."/>
            <person name="Minx P."/>
            <person name="Hillier L."/>
            <person name="Wilson R.K."/>
            <person name="Fuerstenberg S."/>
            <person name="Boore J."/>
            <person name="Searle S."/>
            <person name="Postlethwait J.H."/>
            <person name="Warren W.C."/>
        </authorList>
    </citation>
    <scope>NUCLEOTIDE SEQUENCE [LARGE SCALE GENOMIC DNA]</scope>
    <source>
        <strain evidence="5">JP 163 A</strain>
    </source>
</reference>
<accession>A0A3B5R7G5</accession>
<dbReference type="Pfam" id="PF13540">
    <property type="entry name" value="RCC1_2"/>
    <property type="match status" value="1"/>
</dbReference>
<evidence type="ECO:0000256" key="3">
    <source>
        <dbReference type="SAM" id="MobiDB-lite"/>
    </source>
</evidence>
<name>A0A3B5R7G5_XIPMA</name>
<protein>
    <submittedName>
        <fullName evidence="4">Uncharacterized protein</fullName>
    </submittedName>
</protein>
<feature type="repeat" description="RCC1" evidence="2">
    <location>
        <begin position="174"/>
        <end position="228"/>
    </location>
</feature>
<dbReference type="PRINTS" id="PR00633">
    <property type="entry name" value="RCCNDNSATION"/>
</dbReference>
<dbReference type="PROSITE" id="PS00626">
    <property type="entry name" value="RCC1_2"/>
    <property type="match status" value="2"/>
</dbReference>
<dbReference type="InterPro" id="IPR051210">
    <property type="entry name" value="Ub_ligase/GEF_domain"/>
</dbReference>
<reference evidence="5" key="1">
    <citation type="submission" date="2012-01" db="EMBL/GenBank/DDBJ databases">
        <authorList>
            <person name="Walter R."/>
            <person name="Schartl M."/>
            <person name="Warren W."/>
        </authorList>
    </citation>
    <scope>NUCLEOTIDE SEQUENCE [LARGE SCALE GENOMIC DNA]</scope>
    <source>
        <strain evidence="5">JP 163 A</strain>
    </source>
</reference>
<feature type="repeat" description="RCC1" evidence="2">
    <location>
        <begin position="229"/>
        <end position="306"/>
    </location>
</feature>
<dbReference type="AlphaFoldDB" id="A0A3B5R7G5"/>
<evidence type="ECO:0000313" key="5">
    <source>
        <dbReference type="Proteomes" id="UP000002852"/>
    </source>
</evidence>
<dbReference type="Ensembl" id="ENSXMAT00000023747.1">
    <property type="protein sequence ID" value="ENSXMAP00000039129.1"/>
    <property type="gene ID" value="ENSXMAG00000030004.1"/>
</dbReference>
<feature type="compositionally biased region" description="Polar residues" evidence="3">
    <location>
        <begin position="102"/>
        <end position="128"/>
    </location>
</feature>
<dbReference type="InParanoid" id="A0A3B5R7G5"/>
<dbReference type="InterPro" id="IPR009091">
    <property type="entry name" value="RCC1/BLIP-II"/>
</dbReference>
<organism evidence="4 5">
    <name type="scientific">Xiphophorus maculatus</name>
    <name type="common">Southern platyfish</name>
    <name type="synonym">Platypoecilus maculatus</name>
    <dbReference type="NCBI Taxonomy" id="8083"/>
    <lineage>
        <taxon>Eukaryota</taxon>
        <taxon>Metazoa</taxon>
        <taxon>Chordata</taxon>
        <taxon>Craniata</taxon>
        <taxon>Vertebrata</taxon>
        <taxon>Euteleostomi</taxon>
        <taxon>Actinopterygii</taxon>
        <taxon>Neopterygii</taxon>
        <taxon>Teleostei</taxon>
        <taxon>Neoteleostei</taxon>
        <taxon>Acanthomorphata</taxon>
        <taxon>Ovalentaria</taxon>
        <taxon>Atherinomorphae</taxon>
        <taxon>Cyprinodontiformes</taxon>
        <taxon>Poeciliidae</taxon>
        <taxon>Poeciliinae</taxon>
        <taxon>Xiphophorus</taxon>
    </lineage>
</organism>
<sequence>MQCLASLAVGLHLDQLLCRPPAPPHLRRCPPESGTAVWSASEWAWLDCFSTTVKAAEALARGATFPDSFCIPDLEPVPKEEMALVMVRGGGGGGGGGGGLTGSSAARTNTPSVSRTTGSGQPGWTSRSCPGPRPGLAPRWEEHPGSDHRPVLLTGPAGLKTHQQPLTHMLAPNGSVLACGEGSYGRLGQGNSDDLHVLTIISALQGFVVTQLVTSCGSDGHSMALTESGEVFSWGDGDYGKLGHGNSDRQRRPRQIEALQGEEVVQVGPSAGTAAFEPRVLLLLVLTLSALQMSCGFKHSAVVTADGKLFTFGNGDYGRLGLGNTSNKKLPEKVTALEGYQVGQVSDPHQPSSDGQRTLAAQAVGSPQVACGLNHTLVVSADGSMVWAFGDGDYGKLGLGNSTAKSSPQVGLG</sequence>
<dbReference type="Pfam" id="PF00415">
    <property type="entry name" value="RCC1"/>
    <property type="match status" value="2"/>
</dbReference>
<dbReference type="Gene3D" id="2.130.10.30">
    <property type="entry name" value="Regulator of chromosome condensation 1/beta-lactamase-inhibitor protein II"/>
    <property type="match status" value="1"/>
</dbReference>
<evidence type="ECO:0000313" key="4">
    <source>
        <dbReference type="Ensembl" id="ENSXMAP00000039129.1"/>
    </source>
</evidence>
<dbReference type="InterPro" id="IPR000408">
    <property type="entry name" value="Reg_chr_condens"/>
</dbReference>
<evidence type="ECO:0000256" key="2">
    <source>
        <dbReference type="PROSITE-ProRule" id="PRU00235"/>
    </source>
</evidence>
<feature type="region of interest" description="Disordered" evidence="3">
    <location>
        <begin position="94"/>
        <end position="144"/>
    </location>
</feature>
<reference evidence="4" key="4">
    <citation type="submission" date="2025-09" db="UniProtKB">
        <authorList>
            <consortium name="Ensembl"/>
        </authorList>
    </citation>
    <scope>IDENTIFICATION</scope>
    <source>
        <strain evidence="4">JP 163 A</strain>
    </source>
</reference>
<dbReference type="PANTHER" id="PTHR22870">
    <property type="entry name" value="REGULATOR OF CHROMOSOME CONDENSATION"/>
    <property type="match status" value="1"/>
</dbReference>
<keyword evidence="1" id="KW-0677">Repeat</keyword>
<dbReference type="Proteomes" id="UP000002852">
    <property type="component" value="Unassembled WGS sequence"/>
</dbReference>
<dbReference type="PROSITE" id="PS50012">
    <property type="entry name" value="RCC1_3"/>
    <property type="match status" value="3"/>
</dbReference>
<feature type="repeat" description="RCC1" evidence="2">
    <location>
        <begin position="307"/>
        <end position="382"/>
    </location>
</feature>
<dbReference type="PANTHER" id="PTHR22870:SF155">
    <property type="entry name" value="E3 UBIQUITIN-PROTEIN LIGASE HERC1-RELATED"/>
    <property type="match status" value="1"/>
</dbReference>
<dbReference type="GeneTree" id="ENSGT00940000155907"/>
<proteinExistence type="predicted"/>
<reference evidence="4" key="3">
    <citation type="submission" date="2025-08" db="UniProtKB">
        <authorList>
            <consortium name="Ensembl"/>
        </authorList>
    </citation>
    <scope>IDENTIFICATION</scope>
    <source>
        <strain evidence="4">JP 163 A</strain>
    </source>
</reference>
<dbReference type="STRING" id="8083.ENSXMAP00000039129"/>
<dbReference type="SUPFAM" id="SSF50985">
    <property type="entry name" value="RCC1/BLIP-II"/>
    <property type="match status" value="1"/>
</dbReference>
<keyword evidence="5" id="KW-1185">Reference proteome</keyword>